<dbReference type="AlphaFoldDB" id="A0A830G0A7"/>
<dbReference type="PANTHER" id="PTHR42801:SF4">
    <property type="entry name" value="AHPC_TSA FAMILY PROTEIN"/>
    <property type="match status" value="1"/>
</dbReference>
<evidence type="ECO:0000313" key="12">
    <source>
        <dbReference type="Proteomes" id="UP000614609"/>
    </source>
</evidence>
<dbReference type="GO" id="GO:0008379">
    <property type="term" value="F:thioredoxin peroxidase activity"/>
    <property type="evidence" value="ECO:0007669"/>
    <property type="project" value="TreeGrafter"/>
</dbReference>
<evidence type="ECO:0000259" key="10">
    <source>
        <dbReference type="PROSITE" id="PS51352"/>
    </source>
</evidence>
<dbReference type="Pfam" id="PF00578">
    <property type="entry name" value="AhpC-TSA"/>
    <property type="match status" value="1"/>
</dbReference>
<keyword evidence="5" id="KW-1015">Disulfide bond</keyword>
<name>A0A830G0A7_9EURY</name>
<evidence type="ECO:0000256" key="3">
    <source>
        <dbReference type="ARBA" id="ARBA00022862"/>
    </source>
</evidence>
<keyword evidence="6" id="KW-0676">Redox-active center</keyword>
<keyword evidence="3" id="KW-0049">Antioxidant</keyword>
<comment type="caution">
    <text evidence="11">The sequence shown here is derived from an EMBL/GenBank/DDBJ whole genome shotgun (WGS) entry which is preliminary data.</text>
</comment>
<evidence type="ECO:0000256" key="1">
    <source>
        <dbReference type="ARBA" id="ARBA00013017"/>
    </source>
</evidence>
<dbReference type="SUPFAM" id="SSF52833">
    <property type="entry name" value="Thioredoxin-like"/>
    <property type="match status" value="1"/>
</dbReference>
<dbReference type="InterPro" id="IPR036249">
    <property type="entry name" value="Thioredoxin-like_sf"/>
</dbReference>
<evidence type="ECO:0000256" key="6">
    <source>
        <dbReference type="ARBA" id="ARBA00023284"/>
    </source>
</evidence>
<evidence type="ECO:0000256" key="7">
    <source>
        <dbReference type="ARBA" id="ARBA00032824"/>
    </source>
</evidence>
<gene>
    <name evidence="11" type="ORF">GCM10009017_18880</name>
</gene>
<comment type="similarity">
    <text evidence="8">Belongs to the peroxiredoxin family. BCP/PrxQ subfamily.</text>
</comment>
<keyword evidence="12" id="KW-1185">Reference proteome</keyword>
<evidence type="ECO:0000313" key="11">
    <source>
        <dbReference type="EMBL" id="GGM68901.1"/>
    </source>
</evidence>
<evidence type="ECO:0000256" key="8">
    <source>
        <dbReference type="ARBA" id="ARBA00038489"/>
    </source>
</evidence>
<accession>A0A830G0A7</accession>
<reference evidence="11" key="2">
    <citation type="submission" date="2020-09" db="EMBL/GenBank/DDBJ databases">
        <authorList>
            <person name="Sun Q."/>
            <person name="Ohkuma M."/>
        </authorList>
    </citation>
    <scope>NUCLEOTIDE SEQUENCE</scope>
    <source>
        <strain evidence="11">JCM 16108</strain>
    </source>
</reference>
<keyword evidence="2" id="KW-0575">Peroxidase</keyword>
<dbReference type="InterPro" id="IPR050924">
    <property type="entry name" value="Peroxiredoxin_BCP/PrxQ"/>
</dbReference>
<protein>
    <recommendedName>
        <fullName evidence="1">thioredoxin-dependent peroxiredoxin</fullName>
        <ecNumber evidence="1">1.11.1.24</ecNumber>
    </recommendedName>
    <alternativeName>
        <fullName evidence="7">Thioredoxin peroxidase</fullName>
    </alternativeName>
</protein>
<comment type="catalytic activity">
    <reaction evidence="9">
        <text>a hydroperoxide + [thioredoxin]-dithiol = an alcohol + [thioredoxin]-disulfide + H2O</text>
        <dbReference type="Rhea" id="RHEA:62620"/>
        <dbReference type="Rhea" id="RHEA-COMP:10698"/>
        <dbReference type="Rhea" id="RHEA-COMP:10700"/>
        <dbReference type="ChEBI" id="CHEBI:15377"/>
        <dbReference type="ChEBI" id="CHEBI:29950"/>
        <dbReference type="ChEBI" id="CHEBI:30879"/>
        <dbReference type="ChEBI" id="CHEBI:35924"/>
        <dbReference type="ChEBI" id="CHEBI:50058"/>
        <dbReference type="EC" id="1.11.1.24"/>
    </reaction>
</comment>
<dbReference type="Proteomes" id="UP000614609">
    <property type="component" value="Unassembled WGS sequence"/>
</dbReference>
<dbReference type="GO" id="GO:0045454">
    <property type="term" value="P:cell redox homeostasis"/>
    <property type="evidence" value="ECO:0007669"/>
    <property type="project" value="TreeGrafter"/>
</dbReference>
<dbReference type="GO" id="GO:0005737">
    <property type="term" value="C:cytoplasm"/>
    <property type="evidence" value="ECO:0007669"/>
    <property type="project" value="TreeGrafter"/>
</dbReference>
<dbReference type="EMBL" id="BMOO01000004">
    <property type="protein sequence ID" value="GGM68901.1"/>
    <property type="molecule type" value="Genomic_DNA"/>
</dbReference>
<sequence length="180" mass="20473">MATMSEPLAVGDVAPDVTAPLVRPDGRTADVALSALTDERPTLLAFYTNDFSPDCMAEWCSFRDYGWFAHDERVQVVGVSRSHAATHKRFIDYLDLDFPLYADRDLALARAFGVDYRTFGLFRRSKRSVFFLDTDRTIRYRWVGDHPLDPTRDQPPLEEIRAAVEDTLDEDAGPETFGFE</sequence>
<proteinExistence type="inferred from homology"/>
<dbReference type="InterPro" id="IPR000866">
    <property type="entry name" value="AhpC/TSA"/>
</dbReference>
<evidence type="ECO:0000256" key="9">
    <source>
        <dbReference type="ARBA" id="ARBA00049091"/>
    </source>
</evidence>
<reference evidence="11" key="1">
    <citation type="journal article" date="2014" name="Int. J. Syst. Evol. Microbiol.">
        <title>Complete genome sequence of Corynebacterium casei LMG S-19264T (=DSM 44701T), isolated from a smear-ripened cheese.</title>
        <authorList>
            <consortium name="US DOE Joint Genome Institute (JGI-PGF)"/>
            <person name="Walter F."/>
            <person name="Albersmeier A."/>
            <person name="Kalinowski J."/>
            <person name="Ruckert C."/>
        </authorList>
    </citation>
    <scope>NUCLEOTIDE SEQUENCE</scope>
    <source>
        <strain evidence="11">JCM 16108</strain>
    </source>
</reference>
<dbReference type="EC" id="1.11.1.24" evidence="1"/>
<dbReference type="PANTHER" id="PTHR42801">
    <property type="entry name" value="THIOREDOXIN-DEPENDENT PEROXIDE REDUCTASE"/>
    <property type="match status" value="1"/>
</dbReference>
<dbReference type="GO" id="GO:0034599">
    <property type="term" value="P:cellular response to oxidative stress"/>
    <property type="evidence" value="ECO:0007669"/>
    <property type="project" value="TreeGrafter"/>
</dbReference>
<keyword evidence="4" id="KW-0560">Oxidoreductase</keyword>
<evidence type="ECO:0000256" key="2">
    <source>
        <dbReference type="ARBA" id="ARBA00022559"/>
    </source>
</evidence>
<evidence type="ECO:0000256" key="5">
    <source>
        <dbReference type="ARBA" id="ARBA00023157"/>
    </source>
</evidence>
<organism evidence="11 12">
    <name type="scientific">Halarchaeum rubridurum</name>
    <dbReference type="NCBI Taxonomy" id="489911"/>
    <lineage>
        <taxon>Archaea</taxon>
        <taxon>Methanobacteriati</taxon>
        <taxon>Methanobacteriota</taxon>
        <taxon>Stenosarchaea group</taxon>
        <taxon>Halobacteria</taxon>
        <taxon>Halobacteriales</taxon>
        <taxon>Halobacteriaceae</taxon>
    </lineage>
</organism>
<dbReference type="Gene3D" id="3.40.30.10">
    <property type="entry name" value="Glutaredoxin"/>
    <property type="match status" value="1"/>
</dbReference>
<feature type="domain" description="Thioredoxin" evidence="10">
    <location>
        <begin position="8"/>
        <end position="169"/>
    </location>
</feature>
<dbReference type="InterPro" id="IPR013766">
    <property type="entry name" value="Thioredoxin_domain"/>
</dbReference>
<dbReference type="PROSITE" id="PS51352">
    <property type="entry name" value="THIOREDOXIN_2"/>
    <property type="match status" value="1"/>
</dbReference>
<evidence type="ECO:0000256" key="4">
    <source>
        <dbReference type="ARBA" id="ARBA00023002"/>
    </source>
</evidence>